<evidence type="ECO:0000313" key="1">
    <source>
        <dbReference type="EMBL" id="CAI9755956.1"/>
    </source>
</evidence>
<keyword evidence="2" id="KW-1185">Reference proteome</keyword>
<dbReference type="EMBL" id="OU503037">
    <property type="protein sequence ID" value="CAI9755956.1"/>
    <property type="molecule type" value="Genomic_DNA"/>
</dbReference>
<accession>A0AAD1YR04</accession>
<organism evidence="1 2">
    <name type="scientific">Fraxinus pennsylvanica</name>
    <dbReference type="NCBI Taxonomy" id="56036"/>
    <lineage>
        <taxon>Eukaryota</taxon>
        <taxon>Viridiplantae</taxon>
        <taxon>Streptophyta</taxon>
        <taxon>Embryophyta</taxon>
        <taxon>Tracheophyta</taxon>
        <taxon>Spermatophyta</taxon>
        <taxon>Magnoliopsida</taxon>
        <taxon>eudicotyledons</taxon>
        <taxon>Gunneridae</taxon>
        <taxon>Pentapetalae</taxon>
        <taxon>asterids</taxon>
        <taxon>lamiids</taxon>
        <taxon>Lamiales</taxon>
        <taxon>Oleaceae</taxon>
        <taxon>Oleeae</taxon>
        <taxon>Fraxinus</taxon>
    </lineage>
</organism>
<evidence type="ECO:0000313" key="2">
    <source>
        <dbReference type="Proteomes" id="UP000834106"/>
    </source>
</evidence>
<proteinExistence type="predicted"/>
<dbReference type="Proteomes" id="UP000834106">
    <property type="component" value="Chromosome 2"/>
</dbReference>
<reference evidence="1" key="1">
    <citation type="submission" date="2023-05" db="EMBL/GenBank/DDBJ databases">
        <authorList>
            <person name="Huff M."/>
        </authorList>
    </citation>
    <scope>NUCLEOTIDE SEQUENCE</scope>
</reference>
<protein>
    <submittedName>
        <fullName evidence="1">Uncharacterized protein</fullName>
    </submittedName>
</protein>
<dbReference type="AlphaFoldDB" id="A0AAD1YR04"/>
<sequence length="107" mass="12103">MTSLFMCINCPQLKLNISESELQQRGKTFTLHAAKSGGFSLKSRPRCNRMFRMLIKGELIFILGTGNNKKNGNIFERWKCFECQGFGVESCPARGKVGLTPEQRGQR</sequence>
<name>A0AAD1YR04_9LAMI</name>
<gene>
    <name evidence="1" type="ORF">FPE_LOCUS3386</name>
</gene>